<keyword evidence="2" id="KW-0732">Signal</keyword>
<proteinExistence type="predicted"/>
<accession>A0A9N9VZP2</accession>
<feature type="region of interest" description="Disordered" evidence="1">
    <location>
        <begin position="260"/>
        <end position="347"/>
    </location>
</feature>
<sequence>MVAVTRTAAAGIAVLSAIHGAAAFTETRDVFDDVAALDARDVLNEGGEPLALDARDFEDELSYETRDIDNTLEERFFLTKAIGKVAKIGMKAVGALSHRKHKRSLDDSEDFLDTRSIEDDFVAFDTRDLGDDFPLEARAILDGSHPDLVVVNKRFLKKAFGFAKKLLFRSLDDDESGLEARDIDDNTVTFDTRDLGDDVPLEARAILEGSHPDVVVVNKRFLKKAFGFAKKLLFRSLDEEDAFLEARDFDDYEVSFEARDEDEAAAEGPSGGDDSPSPRPKKSGLKKGKLGKKLKGLKKSKFGKKAGSKKSKKHGKKGPKSGKKHGKKARKSKKGTRSVDGGEFYEA</sequence>
<dbReference type="EMBL" id="CABFOC020000003">
    <property type="protein sequence ID" value="CAH0043395.1"/>
    <property type="molecule type" value="Genomic_DNA"/>
</dbReference>
<feature type="compositionally biased region" description="Basic residues" evidence="1">
    <location>
        <begin position="279"/>
        <end position="336"/>
    </location>
</feature>
<organism evidence="3 4">
    <name type="scientific">Clonostachys solani</name>
    <dbReference type="NCBI Taxonomy" id="160281"/>
    <lineage>
        <taxon>Eukaryota</taxon>
        <taxon>Fungi</taxon>
        <taxon>Dikarya</taxon>
        <taxon>Ascomycota</taxon>
        <taxon>Pezizomycotina</taxon>
        <taxon>Sordariomycetes</taxon>
        <taxon>Hypocreomycetidae</taxon>
        <taxon>Hypocreales</taxon>
        <taxon>Bionectriaceae</taxon>
        <taxon>Clonostachys</taxon>
    </lineage>
</organism>
<name>A0A9N9VZP2_9HYPO</name>
<feature type="signal peptide" evidence="2">
    <location>
        <begin position="1"/>
        <end position="23"/>
    </location>
</feature>
<dbReference type="Proteomes" id="UP000775872">
    <property type="component" value="Unassembled WGS sequence"/>
</dbReference>
<comment type="caution">
    <text evidence="3">The sequence shown here is derived from an EMBL/GenBank/DDBJ whole genome shotgun (WGS) entry which is preliminary data.</text>
</comment>
<gene>
    <name evidence="3" type="ORF">CSOL1703_00009331</name>
</gene>
<evidence type="ECO:0000313" key="3">
    <source>
        <dbReference type="EMBL" id="CAH0043395.1"/>
    </source>
</evidence>
<evidence type="ECO:0000256" key="1">
    <source>
        <dbReference type="SAM" id="MobiDB-lite"/>
    </source>
</evidence>
<dbReference type="AlphaFoldDB" id="A0A9N9VZP2"/>
<evidence type="ECO:0000256" key="2">
    <source>
        <dbReference type="SAM" id="SignalP"/>
    </source>
</evidence>
<protein>
    <submittedName>
        <fullName evidence="3">Uncharacterized protein</fullName>
    </submittedName>
</protein>
<evidence type="ECO:0000313" key="4">
    <source>
        <dbReference type="Proteomes" id="UP000775872"/>
    </source>
</evidence>
<feature type="compositionally biased region" description="Low complexity" evidence="1">
    <location>
        <begin position="266"/>
        <end position="275"/>
    </location>
</feature>
<reference evidence="3" key="1">
    <citation type="submission" date="2021-10" db="EMBL/GenBank/DDBJ databases">
        <authorList>
            <person name="Piombo E."/>
        </authorList>
    </citation>
    <scope>NUCLEOTIDE SEQUENCE</scope>
</reference>
<keyword evidence="4" id="KW-1185">Reference proteome</keyword>
<dbReference type="OrthoDB" id="2860245at2759"/>
<feature type="chain" id="PRO_5040277630" evidence="2">
    <location>
        <begin position="24"/>
        <end position="347"/>
    </location>
</feature>